<keyword evidence="4 7" id="KW-0472">Membrane</keyword>
<evidence type="ECO:0000256" key="3">
    <source>
        <dbReference type="ARBA" id="ARBA00022989"/>
    </source>
</evidence>
<feature type="transmembrane region" description="Helical" evidence="7">
    <location>
        <begin position="191"/>
        <end position="212"/>
    </location>
</feature>
<feature type="transmembrane region" description="Helical" evidence="7">
    <location>
        <begin position="149"/>
        <end position="171"/>
    </location>
</feature>
<evidence type="ECO:0000313" key="9">
    <source>
        <dbReference type="EMBL" id="KAF4627474.1"/>
    </source>
</evidence>
<evidence type="ECO:0000313" key="10">
    <source>
        <dbReference type="Proteomes" id="UP000566819"/>
    </source>
</evidence>
<comment type="subcellular location">
    <subcellularLocation>
        <location evidence="1">Membrane</location>
        <topology evidence="1">Multi-pass membrane protein</topology>
    </subcellularLocation>
</comment>
<dbReference type="InterPro" id="IPR049326">
    <property type="entry name" value="Rhodopsin_dom_fungi"/>
</dbReference>
<organism evidence="9 10">
    <name type="scientific">Cudoniella acicularis</name>
    <dbReference type="NCBI Taxonomy" id="354080"/>
    <lineage>
        <taxon>Eukaryota</taxon>
        <taxon>Fungi</taxon>
        <taxon>Dikarya</taxon>
        <taxon>Ascomycota</taxon>
        <taxon>Pezizomycotina</taxon>
        <taxon>Leotiomycetes</taxon>
        <taxon>Helotiales</taxon>
        <taxon>Tricladiaceae</taxon>
        <taxon>Cudoniella</taxon>
    </lineage>
</organism>
<comment type="caution">
    <text evidence="9">The sequence shown here is derived from an EMBL/GenBank/DDBJ whole genome shotgun (WGS) entry which is preliminary data.</text>
</comment>
<proteinExistence type="inferred from homology"/>
<dbReference type="OrthoDB" id="2496787at2759"/>
<dbReference type="PANTHER" id="PTHR33048:SF47">
    <property type="entry name" value="INTEGRAL MEMBRANE PROTEIN-RELATED"/>
    <property type="match status" value="1"/>
</dbReference>
<evidence type="ECO:0000256" key="6">
    <source>
        <dbReference type="SAM" id="MobiDB-lite"/>
    </source>
</evidence>
<dbReference type="Pfam" id="PF20684">
    <property type="entry name" value="Fung_rhodopsin"/>
    <property type="match status" value="1"/>
</dbReference>
<feature type="transmembrane region" description="Helical" evidence="7">
    <location>
        <begin position="32"/>
        <end position="53"/>
    </location>
</feature>
<dbReference type="Proteomes" id="UP000566819">
    <property type="component" value="Unassembled WGS sequence"/>
</dbReference>
<dbReference type="PANTHER" id="PTHR33048">
    <property type="entry name" value="PTH11-LIKE INTEGRAL MEMBRANE PROTEIN (AFU_ORTHOLOGUE AFUA_5G11245)"/>
    <property type="match status" value="1"/>
</dbReference>
<gene>
    <name evidence="9" type="ORF">G7Y89_g10675</name>
</gene>
<evidence type="ECO:0000256" key="5">
    <source>
        <dbReference type="ARBA" id="ARBA00038359"/>
    </source>
</evidence>
<feature type="region of interest" description="Disordered" evidence="6">
    <location>
        <begin position="311"/>
        <end position="356"/>
    </location>
</feature>
<feature type="domain" description="Rhodopsin" evidence="8">
    <location>
        <begin position="49"/>
        <end position="287"/>
    </location>
</feature>
<keyword evidence="2 7" id="KW-0812">Transmembrane</keyword>
<feature type="transmembrane region" description="Helical" evidence="7">
    <location>
        <begin position="224"/>
        <end position="245"/>
    </location>
</feature>
<dbReference type="EMBL" id="JAAMPI010000962">
    <property type="protein sequence ID" value="KAF4627474.1"/>
    <property type="molecule type" value="Genomic_DNA"/>
</dbReference>
<dbReference type="GO" id="GO:0016020">
    <property type="term" value="C:membrane"/>
    <property type="evidence" value="ECO:0007669"/>
    <property type="project" value="UniProtKB-SubCell"/>
</dbReference>
<comment type="similarity">
    <text evidence="5">Belongs to the SAT4 family.</text>
</comment>
<feature type="transmembrane region" description="Helical" evidence="7">
    <location>
        <begin position="265"/>
        <end position="284"/>
    </location>
</feature>
<keyword evidence="10" id="KW-1185">Reference proteome</keyword>
<feature type="transmembrane region" description="Helical" evidence="7">
    <location>
        <begin position="65"/>
        <end position="88"/>
    </location>
</feature>
<dbReference type="InterPro" id="IPR052337">
    <property type="entry name" value="SAT4-like"/>
</dbReference>
<evidence type="ECO:0000256" key="1">
    <source>
        <dbReference type="ARBA" id="ARBA00004141"/>
    </source>
</evidence>
<evidence type="ECO:0000256" key="2">
    <source>
        <dbReference type="ARBA" id="ARBA00022692"/>
    </source>
</evidence>
<evidence type="ECO:0000259" key="8">
    <source>
        <dbReference type="Pfam" id="PF20684"/>
    </source>
</evidence>
<reference evidence="9 10" key="1">
    <citation type="submission" date="2020-03" db="EMBL/GenBank/DDBJ databases">
        <title>Draft Genome Sequence of Cudoniella acicularis.</title>
        <authorList>
            <person name="Buettner E."/>
            <person name="Kellner H."/>
        </authorList>
    </citation>
    <scope>NUCLEOTIDE SEQUENCE [LARGE SCALE GENOMIC DNA]</scope>
    <source>
        <strain evidence="9 10">DSM 108380</strain>
    </source>
</reference>
<evidence type="ECO:0000256" key="4">
    <source>
        <dbReference type="ARBA" id="ARBA00023136"/>
    </source>
</evidence>
<name>A0A8H4RF08_9HELO</name>
<evidence type="ECO:0000256" key="7">
    <source>
        <dbReference type="SAM" id="Phobius"/>
    </source>
</evidence>
<protein>
    <recommendedName>
        <fullName evidence="8">Rhodopsin domain-containing protein</fullName>
    </recommendedName>
</protein>
<keyword evidence="3 7" id="KW-1133">Transmembrane helix</keyword>
<sequence>MENINIYTTPAAKAPPGQVNNLINPYSQQPGLVAAAAVCLTLTTIFVAIRTFTKVYVLRATQIEDYALIIAQFGLAAFIGVIVTSGTYGQGRHIWDVSIHGVQQVANLSNISEILYGPTMFCAKFSVLKQIERIFCSIKKDHVYWWIQAMIWANALFDVSIFVSFLCACIPREKLWNPTVEGTCISTNGSIIATSIINIISDWSALILPLVVIRKLKMDMQKKLGVMAIFAVGLLACIASIVRLIYSIQLTNSADETWAIDPVGIWAFIEFATVILSGCFPILPRFMQFIRYGRNGALKTHTNNSAYEMGSAGRAKGSQFSGTGPKSGGRREDFKGMAGSGQREYIPLDDERRVGM</sequence>
<accession>A0A8H4RF08</accession>
<dbReference type="AlphaFoldDB" id="A0A8H4RF08"/>